<reference evidence="1 2" key="1">
    <citation type="submission" date="2018-11" db="EMBL/GenBank/DDBJ databases">
        <authorList>
            <consortium name="Pathogen Informatics"/>
        </authorList>
    </citation>
    <scope>NUCLEOTIDE SEQUENCE [LARGE SCALE GENOMIC DNA]</scope>
    <source>
        <strain evidence="1 2">Zambia</strain>
    </source>
</reference>
<accession>A0A183LNA2</accession>
<protein>
    <submittedName>
        <fullName evidence="1">Uncharacterized protein</fullName>
    </submittedName>
</protein>
<dbReference type="AlphaFoldDB" id="A0A183LNA2"/>
<gene>
    <name evidence="1" type="ORF">SMRZ_LOCUS5277</name>
</gene>
<sequence>MRFWADEKHHHKKWVTADALDKIEERRNRKAAINISRTRAEKAKAQAECTEVSKQVKRGIRTDKRKYVKDLAMMVEEAARVGNMRQLYDKTKKLVGNYRKPERPVKSKEDKVITNIEEQQNRWLEHFKELLNRPALLNPPNLRAEPTDLPIDVGLPTIEYISIAIRQIKRGTAAGLDNIPAEALKADVVVTEKGGNLENYESHHSKDTCVY</sequence>
<dbReference type="EMBL" id="UZAI01001794">
    <property type="protein sequence ID" value="VDO65342.1"/>
    <property type="molecule type" value="Genomic_DNA"/>
</dbReference>
<evidence type="ECO:0000313" key="1">
    <source>
        <dbReference type="EMBL" id="VDO65342.1"/>
    </source>
</evidence>
<dbReference type="Proteomes" id="UP000277204">
    <property type="component" value="Unassembled WGS sequence"/>
</dbReference>
<proteinExistence type="predicted"/>
<name>A0A183LNA2_9TREM</name>
<organism evidence="1 2">
    <name type="scientific">Schistosoma margrebowiei</name>
    <dbReference type="NCBI Taxonomy" id="48269"/>
    <lineage>
        <taxon>Eukaryota</taxon>
        <taxon>Metazoa</taxon>
        <taxon>Spiralia</taxon>
        <taxon>Lophotrochozoa</taxon>
        <taxon>Platyhelminthes</taxon>
        <taxon>Trematoda</taxon>
        <taxon>Digenea</taxon>
        <taxon>Strigeidida</taxon>
        <taxon>Schistosomatoidea</taxon>
        <taxon>Schistosomatidae</taxon>
        <taxon>Schistosoma</taxon>
    </lineage>
</organism>
<evidence type="ECO:0000313" key="2">
    <source>
        <dbReference type="Proteomes" id="UP000277204"/>
    </source>
</evidence>
<keyword evidence="2" id="KW-1185">Reference proteome</keyword>